<dbReference type="AlphaFoldDB" id="A0A9P9JBE2"/>
<keyword evidence="2" id="KW-0812">Transmembrane</keyword>
<proteinExistence type="predicted"/>
<evidence type="ECO:0000256" key="2">
    <source>
        <dbReference type="SAM" id="Phobius"/>
    </source>
</evidence>
<feature type="compositionally biased region" description="Polar residues" evidence="1">
    <location>
        <begin position="268"/>
        <end position="281"/>
    </location>
</feature>
<comment type="caution">
    <text evidence="4">The sequence shown here is derived from an EMBL/GenBank/DDBJ whole genome shotgun (WGS) entry which is preliminary data.</text>
</comment>
<feature type="region of interest" description="Disordered" evidence="1">
    <location>
        <begin position="150"/>
        <end position="895"/>
    </location>
</feature>
<feature type="compositionally biased region" description="Basic and acidic residues" evidence="1">
    <location>
        <begin position="812"/>
        <end position="828"/>
    </location>
</feature>
<gene>
    <name evidence="4" type="ORF">B0J13DRAFT_520623</name>
</gene>
<reference evidence="4" key="1">
    <citation type="journal article" date="2021" name="Nat. Commun.">
        <title>Genetic determinants of endophytism in the Arabidopsis root mycobiome.</title>
        <authorList>
            <person name="Mesny F."/>
            <person name="Miyauchi S."/>
            <person name="Thiergart T."/>
            <person name="Pickel B."/>
            <person name="Atanasova L."/>
            <person name="Karlsson M."/>
            <person name="Huettel B."/>
            <person name="Barry K.W."/>
            <person name="Haridas S."/>
            <person name="Chen C."/>
            <person name="Bauer D."/>
            <person name="Andreopoulos W."/>
            <person name="Pangilinan J."/>
            <person name="LaButti K."/>
            <person name="Riley R."/>
            <person name="Lipzen A."/>
            <person name="Clum A."/>
            <person name="Drula E."/>
            <person name="Henrissat B."/>
            <person name="Kohler A."/>
            <person name="Grigoriev I.V."/>
            <person name="Martin F.M."/>
            <person name="Hacquard S."/>
        </authorList>
    </citation>
    <scope>NUCLEOTIDE SEQUENCE</scope>
    <source>
        <strain evidence="4">MPI-CAGE-AT-0021</strain>
    </source>
</reference>
<feature type="compositionally biased region" description="Polar residues" evidence="1">
    <location>
        <begin position="447"/>
        <end position="458"/>
    </location>
</feature>
<feature type="compositionally biased region" description="Pro residues" evidence="1">
    <location>
        <begin position="499"/>
        <end position="508"/>
    </location>
</feature>
<dbReference type="Proteomes" id="UP000717696">
    <property type="component" value="Unassembled WGS sequence"/>
</dbReference>
<evidence type="ECO:0000313" key="4">
    <source>
        <dbReference type="EMBL" id="KAH7157906.1"/>
    </source>
</evidence>
<feature type="compositionally biased region" description="Pro residues" evidence="1">
    <location>
        <begin position="226"/>
        <end position="260"/>
    </location>
</feature>
<keyword evidence="3" id="KW-0732">Signal</keyword>
<sequence>MRSILTAGILLSSLASRGSSHHAPAPECAVGCSRGIMEHHKMSTMDALCSNVVTQRALFLCIVNSCPSQTYGPALVHSISECSTLGATISSLHPVELHHFESVQRQPLPIARRYEAGKLSFAEDITLSVDCTAGSDGVLTLSLPSVGTYPTNQPSSYGTNPPPSFPGDGSGSNPGLGTPSGAPYPLDDPRSPPHGAQSAPTGPSQHTPEDQSGLGGTPSGPQLAAGPPPGPPPASLPPAGPPLAGPPPAGPPPLGPPSAGPPAQGSGNSAWPLSAGSTGPNNEDCDDDGLSGFPSGGQPAVDPIPAHMPGSTSPVVQGSPSAQPLPASGSQGPSSPWDASGAPDNGSGAGSQRPYGHDGSNHGGNPSAGTYPSPPTGAAQGGPNAPPSSLSGVGEAPGTSGQGSSGPVQPQPQHEGPTVPVSQGGAYLAGNGQGQTDEDCDDDLSGVPNSGAPNSGALNSDAPGPGVPNSDDPVRNIPNPGVPNSGIAGPDGPDFGNPPSGPLVPPATPDSSPNCHSGSLDCPDQTQGQNQGPSPQIVPRPADPPLGACPDGHGHCQTPKTPAPQGPLPPSLPLPLPVPNIDESGEAPGPCPEYGPAPGCDSETSPQGPPFTTPHPASPRPPASPPLPLPTGGEFECAGAPEGTPCGPGSPPLPLAPAEGLPRCPNGLVDGSCPSDNSPPQSPAHNQLPPANPQSPPHPPPLAQIPPDQLPPVPGDCSGDADGHGQPCPAPNPGGIDPTEIPSGAQENPATLPPNGPANACNGDPSQCPDLGSGADPNTRPPSPQAPLPSIYDNPAFVDSPSGPGAEDCDDSEIKRDLGDSERKRAPDDALPSGHRAEMRALAAPDQETGDINNGGHSTFMTSGPPVASSSEQSSDTGSPEASLVAENSGGRRSEPFVPATAIMLALLAITGFLGCLEMA</sequence>
<keyword evidence="2" id="KW-0472">Membrane</keyword>
<feature type="chain" id="PRO_5040433855" evidence="3">
    <location>
        <begin position="21"/>
        <end position="920"/>
    </location>
</feature>
<evidence type="ECO:0000256" key="3">
    <source>
        <dbReference type="SAM" id="SignalP"/>
    </source>
</evidence>
<feature type="signal peptide" evidence="3">
    <location>
        <begin position="1"/>
        <end position="20"/>
    </location>
</feature>
<dbReference type="OrthoDB" id="5421216at2759"/>
<keyword evidence="5" id="KW-1185">Reference proteome</keyword>
<keyword evidence="2" id="KW-1133">Transmembrane helix</keyword>
<feature type="compositionally biased region" description="Pro residues" evidence="1">
    <location>
        <begin position="690"/>
        <end position="714"/>
    </location>
</feature>
<evidence type="ECO:0000313" key="5">
    <source>
        <dbReference type="Proteomes" id="UP000717696"/>
    </source>
</evidence>
<feature type="compositionally biased region" description="Pro residues" evidence="1">
    <location>
        <begin position="607"/>
        <end position="629"/>
    </location>
</feature>
<feature type="transmembrane region" description="Helical" evidence="2">
    <location>
        <begin position="897"/>
        <end position="917"/>
    </location>
</feature>
<accession>A0A9P9JBE2</accession>
<feature type="compositionally biased region" description="Polar residues" evidence="1">
    <location>
        <begin position="150"/>
        <end position="159"/>
    </location>
</feature>
<organism evidence="4 5">
    <name type="scientific">Dactylonectria estremocensis</name>
    <dbReference type="NCBI Taxonomy" id="1079267"/>
    <lineage>
        <taxon>Eukaryota</taxon>
        <taxon>Fungi</taxon>
        <taxon>Dikarya</taxon>
        <taxon>Ascomycota</taxon>
        <taxon>Pezizomycotina</taxon>
        <taxon>Sordariomycetes</taxon>
        <taxon>Hypocreomycetidae</taxon>
        <taxon>Hypocreales</taxon>
        <taxon>Nectriaceae</taxon>
        <taxon>Dactylonectria</taxon>
    </lineage>
</organism>
<feature type="compositionally biased region" description="Polar residues" evidence="1">
    <location>
        <begin position="850"/>
        <end position="880"/>
    </location>
</feature>
<feature type="compositionally biased region" description="Polar residues" evidence="1">
    <location>
        <begin position="310"/>
        <end position="334"/>
    </location>
</feature>
<feature type="compositionally biased region" description="Pro residues" evidence="1">
    <location>
        <begin position="561"/>
        <end position="578"/>
    </location>
</feature>
<feature type="compositionally biased region" description="Polar residues" evidence="1">
    <location>
        <begin position="674"/>
        <end position="685"/>
    </location>
</feature>
<evidence type="ECO:0000256" key="1">
    <source>
        <dbReference type="SAM" id="MobiDB-lite"/>
    </source>
</evidence>
<dbReference type="EMBL" id="JAGMUU010000003">
    <property type="protein sequence ID" value="KAH7157906.1"/>
    <property type="molecule type" value="Genomic_DNA"/>
</dbReference>
<feature type="compositionally biased region" description="Polar residues" evidence="1">
    <location>
        <begin position="524"/>
        <end position="534"/>
    </location>
</feature>
<name>A0A9P9JBE2_9HYPO</name>
<protein>
    <submittedName>
        <fullName evidence="4">Uncharacterized protein</fullName>
    </submittedName>
</protein>